<reference evidence="2 3" key="1">
    <citation type="submission" date="2019-05" db="EMBL/GenBank/DDBJ databases">
        <title>Draft genomes of eight strains of Campylobacter helveticus isolated from cats and a dog in New Zealand.</title>
        <authorList>
            <person name="Bojanic K."/>
            <person name="Midwinter A.C."/>
            <person name="Biggs P.J."/>
            <person name="Acke E."/>
            <person name="Cornelius A.J."/>
            <person name="Marshall J.C."/>
        </authorList>
    </citation>
    <scope>NUCLEOTIDE SEQUENCE [LARGE SCALE GENOMIC DNA]</scope>
    <source>
        <strain evidence="2 3">ACP123b</strain>
    </source>
</reference>
<sequence length="188" mass="21887">MDKKKSFWPYGILLSIFAIVLACIATIIFASQYPVYEDDSFFLSYQEVKDNYDELETKQNNFDKNFALKLDDRELKEQVIDTKRDKKAYILKDSNLTLLLIKQQKGKFDFKDVNLTAKLTRPHTNENDAFLQGVEEYGVVNVPIVGAKFDTKIYSFILPPLAKGRWQLKVKAENEEILGFKSFEFFVQ</sequence>
<protein>
    <recommendedName>
        <fullName evidence="4">Cytochrome c oxidase-associated protein CcoH</fullName>
    </recommendedName>
</protein>
<evidence type="ECO:0000256" key="1">
    <source>
        <dbReference type="SAM" id="Phobius"/>
    </source>
</evidence>
<keyword evidence="1" id="KW-1133">Transmembrane helix</keyword>
<comment type="caution">
    <text evidence="2">The sequence shown here is derived from an EMBL/GenBank/DDBJ whole genome shotgun (WGS) entry which is preliminary data.</text>
</comment>
<feature type="transmembrane region" description="Helical" evidence="1">
    <location>
        <begin position="7"/>
        <end position="30"/>
    </location>
</feature>
<dbReference type="AlphaFoldDB" id="A0AAX2UMT0"/>
<evidence type="ECO:0008006" key="4">
    <source>
        <dbReference type="Google" id="ProtNLM"/>
    </source>
</evidence>
<organism evidence="2 3">
    <name type="scientific">Campylobacter helveticus</name>
    <dbReference type="NCBI Taxonomy" id="28898"/>
    <lineage>
        <taxon>Bacteria</taxon>
        <taxon>Pseudomonadati</taxon>
        <taxon>Campylobacterota</taxon>
        <taxon>Epsilonproteobacteria</taxon>
        <taxon>Campylobacterales</taxon>
        <taxon>Campylobacteraceae</taxon>
        <taxon>Campylobacter</taxon>
    </lineage>
</organism>
<dbReference type="GeneID" id="52037621"/>
<accession>A0AAX2UMT0</accession>
<keyword evidence="1" id="KW-0812">Transmembrane</keyword>
<dbReference type="Proteomes" id="UP000306813">
    <property type="component" value="Unassembled WGS sequence"/>
</dbReference>
<name>A0AAX2UMT0_9BACT</name>
<keyword evidence="1" id="KW-0472">Membrane</keyword>
<evidence type="ECO:0000313" key="2">
    <source>
        <dbReference type="EMBL" id="TNB59281.1"/>
    </source>
</evidence>
<evidence type="ECO:0000313" key="3">
    <source>
        <dbReference type="Proteomes" id="UP000306813"/>
    </source>
</evidence>
<dbReference type="EMBL" id="VDBS01000001">
    <property type="protein sequence ID" value="TNB59281.1"/>
    <property type="molecule type" value="Genomic_DNA"/>
</dbReference>
<gene>
    <name evidence="2" type="ORF">FDW42_00120</name>
</gene>
<dbReference type="PROSITE" id="PS51257">
    <property type="entry name" value="PROKAR_LIPOPROTEIN"/>
    <property type="match status" value="1"/>
</dbReference>
<dbReference type="KEGG" id="chv:CHELV3228_1711"/>
<dbReference type="RefSeq" id="WP_082200612.1">
    <property type="nucleotide sequence ID" value="NZ_CAUWMG010000013.1"/>
</dbReference>
<proteinExistence type="predicted"/>